<dbReference type="Pfam" id="PF17100">
    <property type="entry name" value="NACHT_N"/>
    <property type="match status" value="1"/>
</dbReference>
<evidence type="ECO:0000256" key="1">
    <source>
        <dbReference type="ARBA" id="ARBA00022574"/>
    </source>
</evidence>
<dbReference type="Proteomes" id="UP001174694">
    <property type="component" value="Unassembled WGS sequence"/>
</dbReference>
<evidence type="ECO:0000313" key="6">
    <source>
        <dbReference type="EMBL" id="KAJ9139419.1"/>
    </source>
</evidence>
<dbReference type="InterPro" id="IPR036322">
    <property type="entry name" value="WD40_repeat_dom_sf"/>
</dbReference>
<feature type="repeat" description="WD" evidence="3">
    <location>
        <begin position="1203"/>
        <end position="1244"/>
    </location>
</feature>
<feature type="repeat" description="WD" evidence="3">
    <location>
        <begin position="912"/>
        <end position="953"/>
    </location>
</feature>
<dbReference type="PANTHER" id="PTHR14604:SF4">
    <property type="entry name" value="F-BOX DOMAIN-CONTAINING PROTEIN"/>
    <property type="match status" value="1"/>
</dbReference>
<dbReference type="InterPro" id="IPR031359">
    <property type="entry name" value="NACHT_N"/>
</dbReference>
<evidence type="ECO:0000259" key="5">
    <source>
        <dbReference type="PROSITE" id="PS50837"/>
    </source>
</evidence>
<dbReference type="PRINTS" id="PR00320">
    <property type="entry name" value="GPROTEINBRPT"/>
</dbReference>
<comment type="caution">
    <text evidence="6">The sequence shown here is derived from an EMBL/GenBank/DDBJ whole genome shotgun (WGS) entry which is preliminary data.</text>
</comment>
<dbReference type="SMART" id="SM00320">
    <property type="entry name" value="WD40"/>
    <property type="match status" value="10"/>
</dbReference>
<dbReference type="SUPFAM" id="SSF52540">
    <property type="entry name" value="P-loop containing nucleoside triphosphate hydrolases"/>
    <property type="match status" value="1"/>
</dbReference>
<dbReference type="InterPro" id="IPR019775">
    <property type="entry name" value="WD40_repeat_CS"/>
</dbReference>
<feature type="region of interest" description="Disordered" evidence="4">
    <location>
        <begin position="1"/>
        <end position="62"/>
    </location>
</feature>
<feature type="domain" description="NACHT" evidence="5">
    <location>
        <begin position="387"/>
        <end position="609"/>
    </location>
</feature>
<evidence type="ECO:0000313" key="7">
    <source>
        <dbReference type="Proteomes" id="UP001174694"/>
    </source>
</evidence>
<feature type="repeat" description="WD" evidence="3">
    <location>
        <begin position="1122"/>
        <end position="1163"/>
    </location>
</feature>
<sequence length="1392" mass="154574">MSDQRSLPWLRRHFGRARKSQEQVGGGVRSTEAGRSAASRAEPNVSAAPPRREPSPLTGDSAAATVATTTPAEAEGIAPSLPERLWDRAYDALKEDHAGLVEAYEKILSSQLERGLGSTVPESQQNAIAQHDPDARRRQMVQLVLAGRDRTTREAKLKSAIGTSVQAVLSLKDTVSLAIQAVPQAALAWSGVCIAMEMLVNPIKQTEANRNGVEHVIKSMDWYWSLSSSLLRVTTGDGDGLSEVRRQLETQIVDLYRALLSYQMKSVYSYYRHRGLVFLRDIVKLDDWDGDQKAILDAEARFRHYTKAYTTQQTNSHLQLASSRLEQLVTNQLSEKDHQCLKDLRLTDPRDDKTRIEQTKGGLLRDSYRWILDNPDFRRWRSDAEHRLLWIKGDPGKGKTMLLCGIIDEVKSTSSVLLSFFLCQATDARINNANAVLRGLIYVLVHQKPSLLSYVRKRYDEAGKPLFEDVNAWVALSEIFSDILQDPVLEDACIVIDALDECVTDLPRLLEFIARSTSFCRAKWIVSSRNWRDIEEVLDNTTQKVRLCLELNESSISAAVETYIQFKVDDLAQRKKYDLPTRDAVQQYLISNANDTFLWVALVCQELADSKVRKRHTMQILDTFPPGLDSLYQRMMEHIDPRDAELCHQILALLSVTYRPLALIELMSLIQFEDVGNDLESWAEIIGSCGSFLTLRDDAVYFVHQSAKDFLLSKAVDEIFPRGKESEHHRIVSNSLETLSAVLRRDIYDLHAPGFPIDQVVTPNPDPLARVRYSCVYWVDHLCDWLSTAMEGQEALRDDGTVHTFFHEKYLFWLEALSLLRSMSMGVIAMRKLEDLSHEKGQRFAGLLTDARRFILSHKWIIENVPLQTYASALVFSPVRSEVRALFQAEEPSWITLKPIVDADWSACLQTLMGHSKGIESVAFSPDGTKIASGSADKTAKIWDTALGTCLQTLRGHSKRVESVAFSPDGKQAVSSSEDRTIKLWDTASGDCTQTLEGHGGSVYSVAFSPDGKQLVSSSADKTVKLWDTASGNCAQTLEGHGGWVYSVAFSPDGKQVVSSSEDRTIKLWDTTSGNCTQTLEGNGDSVYSVAFSPNGKQLASVSGRSHIEIWDAISAKRTQTLEGDKYLAHSVAFSPDSQLVASGSRYATIRIWDTSSGKAQILQGHNNSINSVAFSPVSKLLASASDDHSIKLWNLTLGPYTQTAPSDPVCSVAFSPDAKYLVSVSNNDTAKLWDAASGKCVRAFEDWVNWGPTVFSPDGQLLAFTSFQDGIRIWDIILGKYAYKKPDGYSSVDLSMVFSPDGKQLALTYKNNAVILDTASGACACTLKGHRKKVRSVAYSPDGKQLASASEDMTVKVWDMASGACLRTLEAYGSWVRLVAFSPNASLNLPT</sequence>
<evidence type="ECO:0000256" key="4">
    <source>
        <dbReference type="SAM" id="MobiDB-lite"/>
    </source>
</evidence>
<dbReference type="SUPFAM" id="SSF50998">
    <property type="entry name" value="Quinoprotein alcohol dehydrogenase-like"/>
    <property type="match status" value="1"/>
</dbReference>
<name>A0AA38RLT5_9PEZI</name>
<dbReference type="InterPro" id="IPR027417">
    <property type="entry name" value="P-loop_NTPase"/>
</dbReference>
<protein>
    <submittedName>
        <fullName evidence="6">WD40 repeat-like protein</fullName>
    </submittedName>
</protein>
<dbReference type="SUPFAM" id="SSF50978">
    <property type="entry name" value="WD40 repeat-like"/>
    <property type="match status" value="1"/>
</dbReference>
<dbReference type="Gene3D" id="3.40.50.300">
    <property type="entry name" value="P-loop containing nucleotide triphosphate hydrolases"/>
    <property type="match status" value="1"/>
</dbReference>
<reference evidence="6" key="1">
    <citation type="submission" date="2022-07" db="EMBL/GenBank/DDBJ databases">
        <title>Fungi with potential for degradation of polypropylene.</title>
        <authorList>
            <person name="Gostincar C."/>
        </authorList>
    </citation>
    <scope>NUCLEOTIDE SEQUENCE</scope>
    <source>
        <strain evidence="6">EXF-13308</strain>
    </source>
</reference>
<dbReference type="InterPro" id="IPR056884">
    <property type="entry name" value="NPHP3-like_N"/>
</dbReference>
<dbReference type="PROSITE" id="PS50294">
    <property type="entry name" value="WD_REPEATS_REGION"/>
    <property type="match status" value="9"/>
</dbReference>
<dbReference type="FunFam" id="2.130.10.10:FF:000228">
    <property type="entry name" value="COMPASS-like H3K4 histone methylase component WDR5A"/>
    <property type="match status" value="1"/>
</dbReference>
<feature type="repeat" description="WD" evidence="3">
    <location>
        <begin position="1163"/>
        <end position="1204"/>
    </location>
</feature>
<dbReference type="InterPro" id="IPR050995">
    <property type="entry name" value="WD-F-box_domain-protein"/>
</dbReference>
<keyword evidence="1 3" id="KW-0853">WD repeat</keyword>
<feature type="repeat" description="WD" evidence="3">
    <location>
        <begin position="996"/>
        <end position="1037"/>
    </location>
</feature>
<dbReference type="GO" id="GO:0035097">
    <property type="term" value="C:histone methyltransferase complex"/>
    <property type="evidence" value="ECO:0007669"/>
    <property type="project" value="UniProtKB-ARBA"/>
</dbReference>
<feature type="repeat" description="WD" evidence="3">
    <location>
        <begin position="954"/>
        <end position="995"/>
    </location>
</feature>
<feature type="repeat" description="WD" evidence="3">
    <location>
        <begin position="1080"/>
        <end position="1121"/>
    </location>
</feature>
<dbReference type="InterPro" id="IPR001680">
    <property type="entry name" value="WD40_rpt"/>
</dbReference>
<gene>
    <name evidence="6" type="ORF">NKR23_g7929</name>
</gene>
<dbReference type="Pfam" id="PF00400">
    <property type="entry name" value="WD40"/>
    <property type="match status" value="9"/>
</dbReference>
<dbReference type="PROSITE" id="PS50837">
    <property type="entry name" value="NACHT"/>
    <property type="match status" value="1"/>
</dbReference>
<dbReference type="InterPro" id="IPR011047">
    <property type="entry name" value="Quinoprotein_ADH-like_sf"/>
</dbReference>
<evidence type="ECO:0000256" key="2">
    <source>
        <dbReference type="ARBA" id="ARBA00022737"/>
    </source>
</evidence>
<evidence type="ECO:0000256" key="3">
    <source>
        <dbReference type="PROSITE-ProRule" id="PRU00221"/>
    </source>
</evidence>
<dbReference type="InterPro" id="IPR011659">
    <property type="entry name" value="WD40"/>
</dbReference>
<dbReference type="PROSITE" id="PS50082">
    <property type="entry name" value="WD_REPEATS_2"/>
    <property type="match status" value="9"/>
</dbReference>
<dbReference type="EMBL" id="JANBVO010000026">
    <property type="protein sequence ID" value="KAJ9139419.1"/>
    <property type="molecule type" value="Genomic_DNA"/>
</dbReference>
<dbReference type="Gene3D" id="2.130.10.10">
    <property type="entry name" value="YVTN repeat-like/Quinoprotein amine dehydrogenase"/>
    <property type="match status" value="4"/>
</dbReference>
<dbReference type="InterPro" id="IPR007111">
    <property type="entry name" value="NACHT_NTPase"/>
</dbReference>
<accession>A0AA38RLT5</accession>
<organism evidence="6 7">
    <name type="scientific">Pleurostoma richardsiae</name>
    <dbReference type="NCBI Taxonomy" id="41990"/>
    <lineage>
        <taxon>Eukaryota</taxon>
        <taxon>Fungi</taxon>
        <taxon>Dikarya</taxon>
        <taxon>Ascomycota</taxon>
        <taxon>Pezizomycotina</taxon>
        <taxon>Sordariomycetes</taxon>
        <taxon>Sordariomycetidae</taxon>
        <taxon>Calosphaeriales</taxon>
        <taxon>Pleurostomataceae</taxon>
        <taxon>Pleurostoma</taxon>
    </lineage>
</organism>
<dbReference type="Pfam" id="PF07676">
    <property type="entry name" value="PD40"/>
    <property type="match status" value="1"/>
</dbReference>
<keyword evidence="7" id="KW-1185">Reference proteome</keyword>
<dbReference type="Pfam" id="PF24883">
    <property type="entry name" value="NPHP3_N"/>
    <property type="match status" value="1"/>
</dbReference>
<keyword evidence="2" id="KW-0677">Repeat</keyword>
<dbReference type="PANTHER" id="PTHR14604">
    <property type="entry name" value="WD40 REPEAT PF20"/>
    <property type="match status" value="1"/>
</dbReference>
<dbReference type="InterPro" id="IPR015943">
    <property type="entry name" value="WD40/YVTN_repeat-like_dom_sf"/>
</dbReference>
<feature type="repeat" description="WD" evidence="3">
    <location>
        <begin position="1038"/>
        <end position="1079"/>
    </location>
</feature>
<proteinExistence type="predicted"/>
<dbReference type="CDD" id="cd00200">
    <property type="entry name" value="WD40"/>
    <property type="match status" value="1"/>
</dbReference>
<feature type="repeat" description="WD" evidence="3">
    <location>
        <begin position="1328"/>
        <end position="1369"/>
    </location>
</feature>
<dbReference type="PROSITE" id="PS00678">
    <property type="entry name" value="WD_REPEATS_1"/>
    <property type="match status" value="6"/>
</dbReference>
<dbReference type="InterPro" id="IPR020472">
    <property type="entry name" value="WD40_PAC1"/>
</dbReference>